<name>A0ABX1EC05_9PROT</name>
<feature type="domain" description="Bro-N" evidence="2">
    <location>
        <begin position="19"/>
        <end position="114"/>
    </location>
</feature>
<dbReference type="PROSITE" id="PS51750">
    <property type="entry name" value="BRO_N"/>
    <property type="match status" value="1"/>
</dbReference>
<protein>
    <recommendedName>
        <fullName evidence="2">Bro-N domain-containing protein</fullName>
    </recommendedName>
</protein>
<proteinExistence type="predicted"/>
<dbReference type="PANTHER" id="PTHR36180:SF2">
    <property type="entry name" value="BRO FAMILY PROTEIN"/>
    <property type="match status" value="1"/>
</dbReference>
<comment type="caution">
    <text evidence="3">The sequence shown here is derived from an EMBL/GenBank/DDBJ whole genome shotgun (WGS) entry which is preliminary data.</text>
</comment>
<dbReference type="InterPro" id="IPR003497">
    <property type="entry name" value="BRO_N_domain"/>
</dbReference>
<reference evidence="3 4" key="1">
    <citation type="submission" date="2020-03" db="EMBL/GenBank/DDBJ databases">
        <title>Roseomonas selenitidurans sp. nov. isolated from urban soil.</title>
        <authorList>
            <person name="Liu H."/>
        </authorList>
    </citation>
    <scope>NUCLEOTIDE SEQUENCE [LARGE SCALE GENOMIC DNA]</scope>
    <source>
        <strain evidence="3 4">BU-1</strain>
    </source>
</reference>
<keyword evidence="4" id="KW-1185">Reference proteome</keyword>
<feature type="region of interest" description="Disordered" evidence="1">
    <location>
        <begin position="121"/>
        <end position="196"/>
    </location>
</feature>
<evidence type="ECO:0000259" key="2">
    <source>
        <dbReference type="PROSITE" id="PS51750"/>
    </source>
</evidence>
<evidence type="ECO:0000256" key="1">
    <source>
        <dbReference type="SAM" id="MobiDB-lite"/>
    </source>
</evidence>
<feature type="compositionally biased region" description="Basic and acidic residues" evidence="1">
    <location>
        <begin position="133"/>
        <end position="142"/>
    </location>
</feature>
<dbReference type="Pfam" id="PF02498">
    <property type="entry name" value="Bro-N"/>
    <property type="match status" value="1"/>
</dbReference>
<dbReference type="PANTHER" id="PTHR36180">
    <property type="entry name" value="DNA-BINDING PROTEIN-RELATED-RELATED"/>
    <property type="match status" value="1"/>
</dbReference>
<feature type="compositionally biased region" description="Basic residues" evidence="1">
    <location>
        <begin position="187"/>
        <end position="196"/>
    </location>
</feature>
<dbReference type="Proteomes" id="UP000787635">
    <property type="component" value="Unassembled WGS sequence"/>
</dbReference>
<gene>
    <name evidence="3" type="ORF">HEQ75_26790</name>
</gene>
<dbReference type="EMBL" id="JAAVNE010000090">
    <property type="protein sequence ID" value="NKC34488.1"/>
    <property type="molecule type" value="Genomic_DNA"/>
</dbReference>
<feature type="compositionally biased region" description="Polar residues" evidence="1">
    <location>
        <begin position="174"/>
        <end position="186"/>
    </location>
</feature>
<dbReference type="SMART" id="SM01040">
    <property type="entry name" value="Bro-N"/>
    <property type="match status" value="1"/>
</dbReference>
<evidence type="ECO:0000313" key="4">
    <source>
        <dbReference type="Proteomes" id="UP000787635"/>
    </source>
</evidence>
<organism evidence="3 4">
    <name type="scientific">Falsiroseomonas selenitidurans</name>
    <dbReference type="NCBI Taxonomy" id="2716335"/>
    <lineage>
        <taxon>Bacteria</taxon>
        <taxon>Pseudomonadati</taxon>
        <taxon>Pseudomonadota</taxon>
        <taxon>Alphaproteobacteria</taxon>
        <taxon>Acetobacterales</taxon>
        <taxon>Roseomonadaceae</taxon>
        <taxon>Falsiroseomonas</taxon>
    </lineage>
</organism>
<accession>A0ABX1EC05</accession>
<evidence type="ECO:0000313" key="3">
    <source>
        <dbReference type="EMBL" id="NKC34488.1"/>
    </source>
</evidence>
<sequence length="196" mass="20910">MGGLCVFLVTHLRLSVPVRADLTTFSFPLTGAPAFVHTDVCKVLEIANPWNAAARLDADEKGLRTVETPGGPQEVTVITESGLYSLILTSRKPEAKAFKRWVTGAVLPAIRKDGAHVMGEEKVRTGEWTTGDRPPRKPRGDFQEAPGACRRSARYCPTGEATGESVGAPGESSRGGSFTASTQATFKSHKASASRL</sequence>